<evidence type="ECO:0000256" key="1">
    <source>
        <dbReference type="ARBA" id="ARBA00009369"/>
    </source>
</evidence>
<evidence type="ECO:0000259" key="8">
    <source>
        <dbReference type="Pfam" id="PF04085"/>
    </source>
</evidence>
<dbReference type="OrthoDB" id="8478127at2"/>
<dbReference type="EMBL" id="FBYC01000004">
    <property type="protein sequence ID" value="CUX81058.1"/>
    <property type="molecule type" value="Genomic_DNA"/>
</dbReference>
<evidence type="ECO:0000256" key="2">
    <source>
        <dbReference type="ARBA" id="ARBA00013855"/>
    </source>
</evidence>
<feature type="region of interest" description="Disordered" evidence="6">
    <location>
        <begin position="278"/>
        <end position="325"/>
    </location>
</feature>
<keyword evidence="12" id="KW-1185">Reference proteome</keyword>
<proteinExistence type="inferred from homology"/>
<dbReference type="InterPro" id="IPR042175">
    <property type="entry name" value="Cell/Rod_MreC_2"/>
</dbReference>
<evidence type="ECO:0000256" key="6">
    <source>
        <dbReference type="SAM" id="MobiDB-lite"/>
    </source>
</evidence>
<dbReference type="Gene3D" id="2.40.10.340">
    <property type="entry name" value="Rod shape-determining protein MreC, domain 1"/>
    <property type="match status" value="1"/>
</dbReference>
<keyword evidence="7" id="KW-0472">Membrane</keyword>
<dbReference type="RefSeq" id="WP_072245783.1">
    <property type="nucleotide sequence ID" value="NZ_FBYC01000004.1"/>
</dbReference>
<dbReference type="AlphaFoldDB" id="A0A0P7W775"/>
<evidence type="ECO:0000256" key="4">
    <source>
        <dbReference type="ARBA" id="ARBA00032089"/>
    </source>
</evidence>
<evidence type="ECO:0000256" key="3">
    <source>
        <dbReference type="ARBA" id="ARBA00022960"/>
    </source>
</evidence>
<dbReference type="EMBL" id="LJSG01000020">
    <property type="protein sequence ID" value="KPP89956.1"/>
    <property type="molecule type" value="Genomic_DNA"/>
</dbReference>
<accession>A0A0P7W775</accession>
<protein>
    <recommendedName>
        <fullName evidence="2">Cell shape-determining protein MreC</fullName>
    </recommendedName>
    <alternativeName>
        <fullName evidence="4">Cell shape protein MreC</fullName>
    </alternativeName>
</protein>
<dbReference type="GO" id="GO:0008360">
    <property type="term" value="P:regulation of cell shape"/>
    <property type="evidence" value="ECO:0007669"/>
    <property type="project" value="UniProtKB-KW"/>
</dbReference>
<keyword evidence="3" id="KW-0133">Cell shape</keyword>
<evidence type="ECO:0000256" key="5">
    <source>
        <dbReference type="SAM" id="Coils"/>
    </source>
</evidence>
<feature type="domain" description="Rod shape-determining protein MreC beta-barrel core" evidence="8">
    <location>
        <begin position="129"/>
        <end position="268"/>
    </location>
</feature>
<evidence type="ECO:0000313" key="9">
    <source>
        <dbReference type="EMBL" id="CUX81058.1"/>
    </source>
</evidence>
<gene>
    <name evidence="10" type="primary">mreC</name>
    <name evidence="9" type="ORF">Ga0058931_1495</name>
    <name evidence="10" type="ORF">HLUCCA05_07265</name>
</gene>
<feature type="transmembrane region" description="Helical" evidence="7">
    <location>
        <begin position="18"/>
        <end position="36"/>
    </location>
</feature>
<name>A0A0P7W775_9RHOB</name>
<organism evidence="10 11">
    <name type="scientific">Roseibaca calidilacus</name>
    <dbReference type="NCBI Taxonomy" id="1666912"/>
    <lineage>
        <taxon>Bacteria</taxon>
        <taxon>Pseudomonadati</taxon>
        <taxon>Pseudomonadota</taxon>
        <taxon>Alphaproteobacteria</taxon>
        <taxon>Rhodobacterales</taxon>
        <taxon>Paracoccaceae</taxon>
        <taxon>Roseinatronobacter</taxon>
    </lineage>
</organism>
<dbReference type="Proteomes" id="UP000182045">
    <property type="component" value="Unassembled WGS sequence"/>
</dbReference>
<dbReference type="Proteomes" id="UP000050413">
    <property type="component" value="Unassembled WGS sequence"/>
</dbReference>
<dbReference type="InterPro" id="IPR007221">
    <property type="entry name" value="MreC"/>
</dbReference>
<reference evidence="10 11" key="1">
    <citation type="submission" date="2015-09" db="EMBL/GenBank/DDBJ databases">
        <title>Identification and resolution of microdiversity through metagenomic sequencing of parallel consortia.</title>
        <authorList>
            <person name="Nelson W.C."/>
            <person name="Romine M.F."/>
            <person name="Lindemann S.R."/>
        </authorList>
    </citation>
    <scope>NUCLEOTIDE SEQUENCE [LARGE SCALE GENOMIC DNA]</scope>
    <source>
        <strain evidence="10">HL-91</strain>
    </source>
</reference>
<reference evidence="9 12" key="2">
    <citation type="submission" date="2016-01" db="EMBL/GenBank/DDBJ databases">
        <authorList>
            <person name="Varghese N."/>
        </authorList>
    </citation>
    <scope>NUCLEOTIDE SEQUENCE [LARGE SCALE GENOMIC DNA]</scope>
    <source>
        <strain evidence="9 12">HL-91</strain>
    </source>
</reference>
<dbReference type="PATRIC" id="fig|1666912.4.peg.283"/>
<evidence type="ECO:0000313" key="11">
    <source>
        <dbReference type="Proteomes" id="UP000050413"/>
    </source>
</evidence>
<keyword evidence="5" id="KW-0175">Coiled coil</keyword>
<evidence type="ECO:0000256" key="7">
    <source>
        <dbReference type="SAM" id="Phobius"/>
    </source>
</evidence>
<dbReference type="PANTHER" id="PTHR34138">
    <property type="entry name" value="CELL SHAPE-DETERMINING PROTEIN MREC"/>
    <property type="match status" value="1"/>
</dbReference>
<evidence type="ECO:0000313" key="10">
    <source>
        <dbReference type="EMBL" id="KPP89956.1"/>
    </source>
</evidence>
<dbReference type="PANTHER" id="PTHR34138:SF1">
    <property type="entry name" value="CELL SHAPE-DETERMINING PROTEIN MREC"/>
    <property type="match status" value="1"/>
</dbReference>
<comment type="caution">
    <text evidence="10">The sequence shown here is derived from an EMBL/GenBank/DDBJ whole genome shotgun (WGS) entry which is preliminary data.</text>
</comment>
<dbReference type="Pfam" id="PF04085">
    <property type="entry name" value="MreC"/>
    <property type="match status" value="1"/>
</dbReference>
<dbReference type="GO" id="GO:0005886">
    <property type="term" value="C:plasma membrane"/>
    <property type="evidence" value="ECO:0007669"/>
    <property type="project" value="TreeGrafter"/>
</dbReference>
<sequence length="325" mass="35619">MAGERQTDTDYVRPLRRIFMGVLVVALLAVFLVWRIDSPRIERFRMAVIDTVVPSFDWALAPLTQVTALLDDFRSYARIMEQNQQLRRELQQMRAWREAALQLEQRNAELLDLNQVRLDPQLTHVTGVVMADSGSPFRNSVLLNVGARDGLVDGWAVMDGLGLAGRIAGVGQRTARVVLLTDSASRVPVVIQPSGQRAMLSGDNSAFPLLDFIEDPDDLRPGDRVVSSDDGGVFPAGLLVGEVVMSRDRRLRVRLAADYGRLEFLRVLRSRPQETITSTGDLILPAGPDSQPEATDGANPTLPDNLAPDIAPPLAPVPDAARTDG</sequence>
<dbReference type="Gene3D" id="2.40.10.350">
    <property type="entry name" value="Rod shape-determining protein MreC, domain 2"/>
    <property type="match status" value="1"/>
</dbReference>
<evidence type="ECO:0000313" key="12">
    <source>
        <dbReference type="Proteomes" id="UP000182045"/>
    </source>
</evidence>
<dbReference type="InterPro" id="IPR042177">
    <property type="entry name" value="Cell/Rod_1"/>
</dbReference>
<dbReference type="STRING" id="1666912.Ga0058931_1495"/>
<dbReference type="InterPro" id="IPR055342">
    <property type="entry name" value="MreC_beta-barrel_core"/>
</dbReference>
<feature type="coiled-coil region" evidence="5">
    <location>
        <begin position="76"/>
        <end position="113"/>
    </location>
</feature>
<keyword evidence="7" id="KW-1133">Transmembrane helix</keyword>
<comment type="similarity">
    <text evidence="1">Belongs to the MreC family.</text>
</comment>
<keyword evidence="7" id="KW-0812">Transmembrane</keyword>
<dbReference type="NCBIfam" id="NF010533">
    <property type="entry name" value="PRK13922.9-5"/>
    <property type="match status" value="1"/>
</dbReference>